<evidence type="ECO:0000259" key="5">
    <source>
        <dbReference type="Pfam" id="PF11794"/>
    </source>
</evidence>
<dbReference type="EC" id="4.2.1.120" evidence="6"/>
<gene>
    <name evidence="6" type="primary">abfD</name>
    <name evidence="6" type="ORF">Pmgp_02240</name>
</gene>
<keyword evidence="1" id="KW-0285">Flavoprotein</keyword>
<dbReference type="InterPro" id="IPR009100">
    <property type="entry name" value="AcylCoA_DH/oxidase_NM_dom_sf"/>
</dbReference>
<dbReference type="Gene3D" id="2.40.110.10">
    <property type="entry name" value="Butyryl-CoA Dehydrogenase, subunit A, domain 2"/>
    <property type="match status" value="1"/>
</dbReference>
<dbReference type="SUPFAM" id="SSF56645">
    <property type="entry name" value="Acyl-CoA dehydrogenase NM domain-like"/>
    <property type="match status" value="1"/>
</dbReference>
<evidence type="ECO:0000256" key="3">
    <source>
        <dbReference type="ARBA" id="ARBA00023002"/>
    </source>
</evidence>
<dbReference type="AlphaFoldDB" id="A0A4Y7RP80"/>
<dbReference type="EMBL" id="QFFZ01000024">
    <property type="protein sequence ID" value="TEB10550.1"/>
    <property type="molecule type" value="Genomic_DNA"/>
</dbReference>
<sequence>MALKTREDYLKSLKAMRPNVYKFGKLIEDVTTDPATRRTVESHARAFDAAHDPEYADAFTAVSDFTGEKILRWNGMMDSLEDIVANSVFKRWMYRFTGTCNGGLCVGWNSQNVMWNVTALIDKDCGTNYQERLKKWIIGAQEKGLVVAGALTDAKGDRSMKPSQQPELDANVHIKEVRADGVVISGVKAMICGVAASNEIFLLPGSGYKEEDKAFALACVVPRDIEGLTIVETRRPSDGRELEEEGWDIPETAITQAYLIFEDCFVPNERVFMCQEFKYSGKVIEYFTANYRACIGACVAGQGDIMIGAAALMARTNGLAAGTFSGKMVDMAINNETTYAVGIGAMAVGKPGPGGMWVSDSLLAHTNKVHVATLPYETKRLCQDIGGGIVETGCFPSYKDFQDPKYGKKIESVVKASVRFSAESRARAARLSEWLTLGAGVPGCMHGGGSPDGAKLVVRAFTPVDKFAQMASKIAGITEEITEPEKKKK</sequence>
<dbReference type="GO" id="GO:0016853">
    <property type="term" value="F:isomerase activity"/>
    <property type="evidence" value="ECO:0007669"/>
    <property type="project" value="UniProtKB-KW"/>
</dbReference>
<protein>
    <submittedName>
        <fullName evidence="6">4-hydroxybutyryl-CoA dehydratase/vinylacetyl-CoA-Delta-isomerase</fullName>
        <ecNumber evidence="6">4.2.1.120</ecNumber>
    </submittedName>
</protein>
<reference evidence="6 7" key="1">
    <citation type="journal article" date="2018" name="Environ. Microbiol.">
        <title>Novel energy conservation strategies and behaviour of Pelotomaculum schinkii driving syntrophic propionate catabolism.</title>
        <authorList>
            <person name="Hidalgo-Ahumada C.A.P."/>
            <person name="Nobu M.K."/>
            <person name="Narihiro T."/>
            <person name="Tamaki H."/>
            <person name="Liu W.T."/>
            <person name="Kamagata Y."/>
            <person name="Stams A.J.M."/>
            <person name="Imachi H."/>
            <person name="Sousa D.Z."/>
        </authorList>
    </citation>
    <scope>NUCLEOTIDE SEQUENCE [LARGE SCALE GENOMIC DNA]</scope>
    <source>
        <strain evidence="6 7">MGP</strain>
    </source>
</reference>
<keyword evidence="2" id="KW-0274">FAD</keyword>
<evidence type="ECO:0000313" key="6">
    <source>
        <dbReference type="EMBL" id="TEB10550.1"/>
    </source>
</evidence>
<dbReference type="PANTHER" id="PTHR36117:SF3">
    <property type="entry name" value="4-HYDROXYPHENYLACETATE 3-MONOOXYGENASE-RELATED"/>
    <property type="match status" value="1"/>
</dbReference>
<dbReference type="Pfam" id="PF03241">
    <property type="entry name" value="HpaB"/>
    <property type="match status" value="1"/>
</dbReference>
<dbReference type="InterPro" id="IPR036250">
    <property type="entry name" value="AcylCo_DH-like_C"/>
</dbReference>
<proteinExistence type="predicted"/>
<dbReference type="SUPFAM" id="SSF47203">
    <property type="entry name" value="Acyl-CoA dehydrogenase C-terminal domain-like"/>
    <property type="match status" value="1"/>
</dbReference>
<dbReference type="InterPro" id="IPR004925">
    <property type="entry name" value="HpaB/PvcC/4-BUDH"/>
</dbReference>
<evidence type="ECO:0000256" key="2">
    <source>
        <dbReference type="ARBA" id="ARBA00022827"/>
    </source>
</evidence>
<comment type="caution">
    <text evidence="6">The sequence shown here is derived from an EMBL/GenBank/DDBJ whole genome shotgun (WGS) entry which is preliminary data.</text>
</comment>
<dbReference type="PANTHER" id="PTHR36117">
    <property type="entry name" value="4-HYDROXYPHENYLACETATE 3-MONOOXYGENASE-RELATED"/>
    <property type="match status" value="1"/>
</dbReference>
<organism evidence="6 7">
    <name type="scientific">Pelotomaculum propionicicum</name>
    <dbReference type="NCBI Taxonomy" id="258475"/>
    <lineage>
        <taxon>Bacteria</taxon>
        <taxon>Bacillati</taxon>
        <taxon>Bacillota</taxon>
        <taxon>Clostridia</taxon>
        <taxon>Eubacteriales</taxon>
        <taxon>Desulfotomaculaceae</taxon>
        <taxon>Pelotomaculum</taxon>
    </lineage>
</organism>
<evidence type="ECO:0000259" key="4">
    <source>
        <dbReference type="Pfam" id="PF03241"/>
    </source>
</evidence>
<name>A0A4Y7RP80_9FIRM</name>
<accession>A0A4Y7RP80</accession>
<dbReference type="InterPro" id="IPR024674">
    <property type="entry name" value="HpaB/PvcC/4-BUDH_N"/>
</dbReference>
<dbReference type="Gene3D" id="1.20.140.10">
    <property type="entry name" value="Butyryl-CoA Dehydrogenase, subunit A, domain 3"/>
    <property type="match status" value="1"/>
</dbReference>
<feature type="domain" description="HpaB/PvcC/4-BUDH C-terminal" evidence="4">
    <location>
        <begin position="281"/>
        <end position="476"/>
    </location>
</feature>
<dbReference type="OrthoDB" id="9785230at2"/>
<dbReference type="Proteomes" id="UP000297597">
    <property type="component" value="Unassembled WGS sequence"/>
</dbReference>
<keyword evidence="3" id="KW-0560">Oxidoreductase</keyword>
<dbReference type="Pfam" id="PF11794">
    <property type="entry name" value="HpaB_N"/>
    <property type="match status" value="1"/>
</dbReference>
<dbReference type="Gene3D" id="1.10.3140.10">
    <property type="entry name" value="4-hydroxybutyryl-coa dehydratase, domain 1"/>
    <property type="match status" value="1"/>
</dbReference>
<evidence type="ECO:0000256" key="1">
    <source>
        <dbReference type="ARBA" id="ARBA00022630"/>
    </source>
</evidence>
<dbReference type="RefSeq" id="WP_134214072.1">
    <property type="nucleotide sequence ID" value="NZ_QFFZ01000024.1"/>
</dbReference>
<dbReference type="GO" id="GO:0016627">
    <property type="term" value="F:oxidoreductase activity, acting on the CH-CH group of donors"/>
    <property type="evidence" value="ECO:0007669"/>
    <property type="project" value="InterPro"/>
</dbReference>
<dbReference type="GO" id="GO:0043721">
    <property type="term" value="F:4-hydroxybutanoyl-CoA dehydratase activity"/>
    <property type="evidence" value="ECO:0007669"/>
    <property type="project" value="UniProtKB-EC"/>
</dbReference>
<evidence type="ECO:0000313" key="7">
    <source>
        <dbReference type="Proteomes" id="UP000297597"/>
    </source>
</evidence>
<dbReference type="InterPro" id="IPR024719">
    <property type="entry name" value="HpaB/PvcC/4-BUDH_C"/>
</dbReference>
<keyword evidence="7" id="KW-1185">Reference proteome</keyword>
<keyword evidence="6" id="KW-0413">Isomerase</keyword>
<feature type="domain" description="HpaB/PvcC/4-BUDH N-terminal" evidence="5">
    <location>
        <begin position="5"/>
        <end position="273"/>
    </location>
</feature>
<dbReference type="InterPro" id="IPR046373">
    <property type="entry name" value="Acyl-CoA_Oxase/DH_mid-dom_sf"/>
</dbReference>
<keyword evidence="6" id="KW-0456">Lyase</keyword>